<dbReference type="GO" id="GO:0004124">
    <property type="term" value="F:cysteine synthase activity"/>
    <property type="evidence" value="ECO:0007669"/>
    <property type="project" value="TreeGrafter"/>
</dbReference>
<dbReference type="GO" id="GO:0006535">
    <property type="term" value="P:cysteine biosynthetic process from serine"/>
    <property type="evidence" value="ECO:0007669"/>
    <property type="project" value="TreeGrafter"/>
</dbReference>
<dbReference type="GO" id="GO:0071269">
    <property type="term" value="P:L-homocysteine biosynthetic process"/>
    <property type="evidence" value="ECO:0007669"/>
    <property type="project" value="TreeGrafter"/>
</dbReference>
<evidence type="ECO:0000313" key="9">
    <source>
        <dbReference type="Proteomes" id="UP000274033"/>
    </source>
</evidence>
<dbReference type="GO" id="GO:0030170">
    <property type="term" value="F:pyridoxal phosphate binding"/>
    <property type="evidence" value="ECO:0007669"/>
    <property type="project" value="InterPro"/>
</dbReference>
<organism evidence="8 9">
    <name type="scientific">Lysinibacillus composti</name>
    <dbReference type="NCBI Taxonomy" id="720633"/>
    <lineage>
        <taxon>Bacteria</taxon>
        <taxon>Bacillati</taxon>
        <taxon>Bacillota</taxon>
        <taxon>Bacilli</taxon>
        <taxon>Bacillales</taxon>
        <taxon>Bacillaceae</taxon>
        <taxon>Lysinibacillus</taxon>
    </lineage>
</organism>
<feature type="region of interest" description="Disordered" evidence="7">
    <location>
        <begin position="1"/>
        <end position="22"/>
    </location>
</feature>
<dbReference type="EMBL" id="RRCT01000034">
    <property type="protein sequence ID" value="RQW71506.1"/>
    <property type="molecule type" value="Genomic_DNA"/>
</dbReference>
<dbReference type="Gene3D" id="3.40.640.10">
    <property type="entry name" value="Type I PLP-dependent aspartate aminotransferase-like (Major domain)"/>
    <property type="match status" value="1"/>
</dbReference>
<dbReference type="InterPro" id="IPR015422">
    <property type="entry name" value="PyrdxlP-dep_Trfase_small"/>
</dbReference>
<protein>
    <submittedName>
        <fullName evidence="8">O-acetylhomoserine aminocarboxypropyltransferase/cysteine synthase</fullName>
    </submittedName>
</protein>
<dbReference type="FunFam" id="3.40.640.10:FF:000035">
    <property type="entry name" value="O-succinylhomoserine sulfhydrylase"/>
    <property type="match status" value="1"/>
</dbReference>
<dbReference type="CDD" id="cd00614">
    <property type="entry name" value="CGS_like"/>
    <property type="match status" value="1"/>
</dbReference>
<evidence type="ECO:0000256" key="7">
    <source>
        <dbReference type="SAM" id="MobiDB-lite"/>
    </source>
</evidence>
<dbReference type="PROSITE" id="PS00868">
    <property type="entry name" value="CYS_MET_METAB_PP"/>
    <property type="match status" value="1"/>
</dbReference>
<feature type="compositionally biased region" description="Basic and acidic residues" evidence="7">
    <location>
        <begin position="1"/>
        <end position="10"/>
    </location>
</feature>
<dbReference type="RefSeq" id="WP_124766964.1">
    <property type="nucleotide sequence ID" value="NZ_JAFBDY010000037.1"/>
</dbReference>
<keyword evidence="9" id="KW-1185">Reference proteome</keyword>
<sequence>MSELRPETHLLHGGQQPDPQTGAIAVPIYRTTAYAFENTEHARKLFALEQSGNIYSRIMNPTVDVFEKRVALLEKGTAAVALSSGMAAIAFSILNIAGAGDEIVAAGSLYGGTYNLFANTLPRYGITTKFVDERDPENFREAITENTKAIYAETVGNPSLNILDIEAVAQIAHENGLPLIIDNTFPSPYGSNPIDFGADVVVHSATKWIGGHGTTIGGVVVDAGKFDWTQGRFPGFTDPDESYHGIRFGIDAAGAAFATKLRVQLLRDFGPTLSADAAFNFLQGLETLHLRYTKHGENTLKVAEYLENHPFVEYVNYPGNENFPSHSLAKKYLKNGFGSILTFGIKGGREAGSQIIDNVKLFSHVANVGDAKSLIIHPASTTHQQLSAEELKIAGVSEELIRLSVGLEAVEDIIEDLDQALATVTVSEGVANINA</sequence>
<comment type="caution">
    <text evidence="8">The sequence shown here is derived from an EMBL/GenBank/DDBJ whole genome shotgun (WGS) entry which is preliminary data.</text>
</comment>
<dbReference type="PIRSF" id="PIRSF001434">
    <property type="entry name" value="CGS"/>
    <property type="match status" value="1"/>
</dbReference>
<dbReference type="GO" id="GO:0019346">
    <property type="term" value="P:transsulfuration"/>
    <property type="evidence" value="ECO:0007669"/>
    <property type="project" value="InterPro"/>
</dbReference>
<accession>A0A3N9UJX2</accession>
<evidence type="ECO:0000256" key="2">
    <source>
        <dbReference type="ARBA" id="ARBA00009077"/>
    </source>
</evidence>
<dbReference type="PANTHER" id="PTHR43797">
    <property type="entry name" value="HOMOCYSTEINE/CYSTEINE SYNTHASE"/>
    <property type="match status" value="1"/>
</dbReference>
<dbReference type="AlphaFoldDB" id="A0A3N9UJX2"/>
<dbReference type="SUPFAM" id="SSF53383">
    <property type="entry name" value="PLP-dependent transferases"/>
    <property type="match status" value="1"/>
</dbReference>
<keyword evidence="3 8" id="KW-0808">Transferase</keyword>
<evidence type="ECO:0000256" key="3">
    <source>
        <dbReference type="ARBA" id="ARBA00022679"/>
    </source>
</evidence>
<evidence type="ECO:0000313" key="8">
    <source>
        <dbReference type="EMBL" id="RQW71506.1"/>
    </source>
</evidence>
<dbReference type="InterPro" id="IPR054542">
    <property type="entry name" value="Cys_met_metab_PP"/>
</dbReference>
<dbReference type="InterPro" id="IPR000277">
    <property type="entry name" value="Cys/Met-Metab_PyrdxlP-dep_enz"/>
</dbReference>
<dbReference type="Pfam" id="PF01053">
    <property type="entry name" value="Cys_Met_Meta_PP"/>
    <property type="match status" value="1"/>
</dbReference>
<comment type="similarity">
    <text evidence="2 6">Belongs to the trans-sulfuration enzymes family.</text>
</comment>
<keyword evidence="4 5" id="KW-0663">Pyridoxal phosphate</keyword>
<dbReference type="OrthoDB" id="9803887at2"/>
<evidence type="ECO:0000256" key="1">
    <source>
        <dbReference type="ARBA" id="ARBA00001933"/>
    </source>
</evidence>
<dbReference type="GO" id="GO:0003961">
    <property type="term" value="F:O-acetylhomoserine aminocarboxypropyltransferase activity"/>
    <property type="evidence" value="ECO:0007669"/>
    <property type="project" value="TreeGrafter"/>
</dbReference>
<dbReference type="Gene3D" id="3.90.1150.10">
    <property type="entry name" value="Aspartate Aminotransferase, domain 1"/>
    <property type="match status" value="1"/>
</dbReference>
<dbReference type="InterPro" id="IPR015424">
    <property type="entry name" value="PyrdxlP-dep_Trfase"/>
</dbReference>
<evidence type="ECO:0000256" key="5">
    <source>
        <dbReference type="PIRSR" id="PIRSR001434-2"/>
    </source>
</evidence>
<dbReference type="Proteomes" id="UP000274033">
    <property type="component" value="Unassembled WGS sequence"/>
</dbReference>
<comment type="cofactor">
    <cofactor evidence="1 6">
        <name>pyridoxal 5'-phosphate</name>
        <dbReference type="ChEBI" id="CHEBI:597326"/>
    </cofactor>
</comment>
<proteinExistence type="inferred from homology"/>
<reference evidence="8 9" key="1">
    <citation type="journal article" date="2013" name="J. Microbiol.">
        <title>Lysinibacillus chungkukjangi sp. nov., isolated from Chungkukjang, Korean fermented soybean food.</title>
        <authorList>
            <person name="Kim S.J."/>
            <person name="Jang Y.H."/>
            <person name="Hamada M."/>
            <person name="Ahn J.H."/>
            <person name="Weon H.Y."/>
            <person name="Suzuki K."/>
            <person name="Whang K.S."/>
            <person name="Kwon S.W."/>
        </authorList>
    </citation>
    <scope>NUCLEOTIDE SEQUENCE [LARGE SCALE GENOMIC DNA]</scope>
    <source>
        <strain evidence="8 9">MCCC 1A12701</strain>
    </source>
</reference>
<evidence type="ECO:0000256" key="4">
    <source>
        <dbReference type="ARBA" id="ARBA00022898"/>
    </source>
</evidence>
<evidence type="ECO:0000256" key="6">
    <source>
        <dbReference type="RuleBase" id="RU362118"/>
    </source>
</evidence>
<dbReference type="InterPro" id="IPR006235">
    <property type="entry name" value="OAc-hSer/O-AcSer_sulfhydrylase"/>
</dbReference>
<name>A0A3N9UJX2_9BACI</name>
<gene>
    <name evidence="8" type="ORF">EBB45_19365</name>
</gene>
<dbReference type="InterPro" id="IPR015421">
    <property type="entry name" value="PyrdxlP-dep_Trfase_major"/>
</dbReference>
<dbReference type="GO" id="GO:0005737">
    <property type="term" value="C:cytoplasm"/>
    <property type="evidence" value="ECO:0007669"/>
    <property type="project" value="TreeGrafter"/>
</dbReference>
<dbReference type="NCBIfam" id="TIGR01326">
    <property type="entry name" value="OAH_OAS_sulfhy"/>
    <property type="match status" value="1"/>
</dbReference>
<dbReference type="PANTHER" id="PTHR43797:SF2">
    <property type="entry name" value="HOMOCYSTEINE_CYSTEINE SYNTHASE"/>
    <property type="match status" value="1"/>
</dbReference>
<feature type="modified residue" description="N6-(pyridoxal phosphate)lysine" evidence="5">
    <location>
        <position position="207"/>
    </location>
</feature>